<evidence type="ECO:0000256" key="6">
    <source>
        <dbReference type="ARBA" id="ARBA00023709"/>
    </source>
</evidence>
<evidence type="ECO:0000256" key="3">
    <source>
        <dbReference type="ARBA" id="ARBA00022832"/>
    </source>
</evidence>
<dbReference type="PANTHER" id="PTHR11941">
    <property type="entry name" value="ENOYL-COA HYDRATASE-RELATED"/>
    <property type="match status" value="1"/>
</dbReference>
<accession>A0ABU7JMP4</accession>
<dbReference type="PANTHER" id="PTHR11941:SF169">
    <property type="entry name" value="(7AS)-7A-METHYL-1,5-DIOXO-2,3,5,6,7,7A-HEXAHYDRO-1H-INDENE-CARBOXYL-COA HYDROLASE"/>
    <property type="match status" value="1"/>
</dbReference>
<evidence type="ECO:0000256" key="8">
    <source>
        <dbReference type="RuleBase" id="RU003707"/>
    </source>
</evidence>
<dbReference type="Pfam" id="PF00378">
    <property type="entry name" value="ECH_1"/>
    <property type="match status" value="1"/>
</dbReference>
<sequence>MTPTRTDVVAPAVLTELRDGVLVITLNRPHARNAMNADMAEQIGDALECAHHDPQVRVVILTGAGDQAFCGGGDLVAMSEGQSLEPADPVKEAWGFGGVCRHPIDKPIIAAVNGFAVGGGAQIVLTCDLVVAEENAVFSLPEVGNGLVASSGAAVRLPAWLPRPIAMELLLLGRRFTAEEARSWGLVNRVVPPGRALDEALTMAEVIGRQAPLAVQATKRMVAGIVGREFVTESDAWERNLIEVAANRATEDAKEGPRAFAEKRRPVWQGR</sequence>
<dbReference type="InterPro" id="IPR018376">
    <property type="entry name" value="Enoyl-CoA_hyd/isom_CS"/>
</dbReference>
<proteinExistence type="inferred from homology"/>
<keyword evidence="3" id="KW-0276">Fatty acid metabolism</keyword>
<comment type="catalytic activity">
    <reaction evidence="7">
        <text>a 4-saturated-(3S)-3-hydroxyacyl-CoA = a (3E)-enoyl-CoA + H2O</text>
        <dbReference type="Rhea" id="RHEA:20724"/>
        <dbReference type="ChEBI" id="CHEBI:15377"/>
        <dbReference type="ChEBI" id="CHEBI:58521"/>
        <dbReference type="ChEBI" id="CHEBI:137480"/>
        <dbReference type="EC" id="4.2.1.17"/>
    </reaction>
</comment>
<dbReference type="InterPro" id="IPR014748">
    <property type="entry name" value="Enoyl-CoA_hydra_C"/>
</dbReference>
<evidence type="ECO:0000256" key="4">
    <source>
        <dbReference type="ARBA" id="ARBA00023098"/>
    </source>
</evidence>
<evidence type="ECO:0000256" key="7">
    <source>
        <dbReference type="ARBA" id="ARBA00023717"/>
    </source>
</evidence>
<comment type="caution">
    <text evidence="9">The sequence shown here is derived from an EMBL/GenBank/DDBJ whole genome shotgun (WGS) entry which is preliminary data.</text>
</comment>
<evidence type="ECO:0000256" key="1">
    <source>
        <dbReference type="ARBA" id="ARBA00002994"/>
    </source>
</evidence>
<keyword evidence="4" id="KW-0443">Lipid metabolism</keyword>
<evidence type="ECO:0000313" key="9">
    <source>
        <dbReference type="EMBL" id="MEE2031306.1"/>
    </source>
</evidence>
<dbReference type="Gene3D" id="3.90.226.10">
    <property type="entry name" value="2-enoyl-CoA Hydratase, Chain A, domain 1"/>
    <property type="match status" value="1"/>
</dbReference>
<keyword evidence="10" id="KW-1185">Reference proteome</keyword>
<dbReference type="Gene3D" id="1.10.12.10">
    <property type="entry name" value="Lyase 2-enoyl-coa Hydratase, Chain A, domain 2"/>
    <property type="match status" value="1"/>
</dbReference>
<evidence type="ECO:0000256" key="2">
    <source>
        <dbReference type="ARBA" id="ARBA00005254"/>
    </source>
</evidence>
<comment type="function">
    <text evidence="1">Could possibly oxidize fatty acids using specific components.</text>
</comment>
<protein>
    <submittedName>
        <fullName evidence="9">Enoyl-CoA hydratase-related protein</fullName>
    </submittedName>
</protein>
<dbReference type="CDD" id="cd06558">
    <property type="entry name" value="crotonase-like"/>
    <property type="match status" value="1"/>
</dbReference>
<evidence type="ECO:0000313" key="10">
    <source>
        <dbReference type="Proteomes" id="UP001331936"/>
    </source>
</evidence>
<evidence type="ECO:0000256" key="5">
    <source>
        <dbReference type="ARBA" id="ARBA00023239"/>
    </source>
</evidence>
<reference evidence="9 10" key="1">
    <citation type="submission" date="2023-08" db="EMBL/GenBank/DDBJ databases">
        <authorList>
            <person name="Girao M."/>
            <person name="Carvalho M.F."/>
        </authorList>
    </citation>
    <scope>NUCLEOTIDE SEQUENCE [LARGE SCALE GENOMIC DNA]</scope>
    <source>
        <strain evidence="9 10">CC-R104</strain>
    </source>
</reference>
<organism evidence="9 10">
    <name type="scientific">Rhodococcus chondri</name>
    <dbReference type="NCBI Taxonomy" id="3065941"/>
    <lineage>
        <taxon>Bacteria</taxon>
        <taxon>Bacillati</taxon>
        <taxon>Actinomycetota</taxon>
        <taxon>Actinomycetes</taxon>
        <taxon>Mycobacteriales</taxon>
        <taxon>Nocardiaceae</taxon>
        <taxon>Rhodococcus</taxon>
    </lineage>
</organism>
<comment type="catalytic activity">
    <reaction evidence="6">
        <text>a (3S)-3-hydroxyacyl-CoA = a (2E)-enoyl-CoA + H2O</text>
        <dbReference type="Rhea" id="RHEA:16105"/>
        <dbReference type="ChEBI" id="CHEBI:15377"/>
        <dbReference type="ChEBI" id="CHEBI:57318"/>
        <dbReference type="ChEBI" id="CHEBI:58856"/>
        <dbReference type="EC" id="4.2.1.17"/>
    </reaction>
</comment>
<dbReference type="RefSeq" id="WP_330150744.1">
    <property type="nucleotide sequence ID" value="NZ_JAUZMZ010000013.1"/>
</dbReference>
<dbReference type="PROSITE" id="PS00166">
    <property type="entry name" value="ENOYL_COA_HYDRATASE"/>
    <property type="match status" value="1"/>
</dbReference>
<gene>
    <name evidence="9" type="ORF">Q8814_04140</name>
</gene>
<keyword evidence="5" id="KW-0456">Lyase</keyword>
<dbReference type="EMBL" id="JAUZMZ010000013">
    <property type="protein sequence ID" value="MEE2031306.1"/>
    <property type="molecule type" value="Genomic_DNA"/>
</dbReference>
<comment type="similarity">
    <text evidence="2 8">Belongs to the enoyl-CoA hydratase/isomerase family.</text>
</comment>
<name>A0ABU7JMP4_9NOCA</name>
<dbReference type="InterPro" id="IPR029045">
    <property type="entry name" value="ClpP/crotonase-like_dom_sf"/>
</dbReference>
<dbReference type="InterPro" id="IPR001753">
    <property type="entry name" value="Enoyl-CoA_hydra/iso"/>
</dbReference>
<dbReference type="SUPFAM" id="SSF52096">
    <property type="entry name" value="ClpP/crotonase"/>
    <property type="match status" value="1"/>
</dbReference>
<dbReference type="Proteomes" id="UP001331936">
    <property type="component" value="Unassembled WGS sequence"/>
</dbReference>